<dbReference type="PANTHER" id="PTHR47515">
    <property type="entry name" value="LOW CALCIUM RESPONSE LOCUS PROTEIN T"/>
    <property type="match status" value="1"/>
</dbReference>
<name>A0A345Y4J8_9NEIS</name>
<dbReference type="AlphaFoldDB" id="A0A345Y4J8"/>
<dbReference type="InterPro" id="IPR001584">
    <property type="entry name" value="Integrase_cat-core"/>
</dbReference>
<dbReference type="InterPro" id="IPR009057">
    <property type="entry name" value="Homeodomain-like_sf"/>
</dbReference>
<dbReference type="PANTHER" id="PTHR47515:SF1">
    <property type="entry name" value="BLR2054 PROTEIN"/>
    <property type="match status" value="1"/>
</dbReference>
<evidence type="ECO:0000313" key="2">
    <source>
        <dbReference type="EMBL" id="AXK38850.1"/>
    </source>
</evidence>
<accession>A0A345Y4J8</accession>
<dbReference type="Pfam" id="PF13276">
    <property type="entry name" value="HTH_21"/>
    <property type="match status" value="1"/>
</dbReference>
<dbReference type="Pfam" id="PF01527">
    <property type="entry name" value="HTH_Tnp_1"/>
    <property type="match status" value="1"/>
</dbReference>
<feature type="domain" description="Integrase catalytic" evidence="1">
    <location>
        <begin position="199"/>
        <end position="360"/>
    </location>
</feature>
<dbReference type="SUPFAM" id="SSF46689">
    <property type="entry name" value="Homeodomain-like"/>
    <property type="match status" value="1"/>
</dbReference>
<evidence type="ECO:0000313" key="3">
    <source>
        <dbReference type="Proteomes" id="UP000254537"/>
    </source>
</evidence>
<organism evidence="2 3">
    <name type="scientific">Crenobacter cavernae</name>
    <dbReference type="NCBI Taxonomy" id="2290923"/>
    <lineage>
        <taxon>Bacteria</taxon>
        <taxon>Pseudomonadati</taxon>
        <taxon>Pseudomonadota</taxon>
        <taxon>Betaproteobacteria</taxon>
        <taxon>Neisseriales</taxon>
        <taxon>Neisseriaceae</taxon>
        <taxon>Crenobacter</taxon>
    </lineage>
</organism>
<evidence type="ECO:0000259" key="1">
    <source>
        <dbReference type="PROSITE" id="PS50994"/>
    </source>
</evidence>
<dbReference type="GO" id="GO:0004803">
    <property type="term" value="F:transposase activity"/>
    <property type="evidence" value="ECO:0007669"/>
    <property type="project" value="InterPro"/>
</dbReference>
<dbReference type="InterPro" id="IPR012337">
    <property type="entry name" value="RNaseH-like_sf"/>
</dbReference>
<protein>
    <submittedName>
        <fullName evidence="2">IS3 family transposase</fullName>
    </submittedName>
</protein>
<dbReference type="GO" id="GO:0015074">
    <property type="term" value="P:DNA integration"/>
    <property type="evidence" value="ECO:0007669"/>
    <property type="project" value="InterPro"/>
</dbReference>
<dbReference type="EMBL" id="CP031337">
    <property type="protein sequence ID" value="AXK38850.1"/>
    <property type="molecule type" value="Genomic_DNA"/>
</dbReference>
<dbReference type="InterPro" id="IPR048020">
    <property type="entry name" value="Transpos_IS3"/>
</dbReference>
<dbReference type="GO" id="GO:0003677">
    <property type="term" value="F:DNA binding"/>
    <property type="evidence" value="ECO:0007669"/>
    <property type="project" value="InterPro"/>
</dbReference>
<dbReference type="SUPFAM" id="SSF53098">
    <property type="entry name" value="Ribonuclease H-like"/>
    <property type="match status" value="1"/>
</dbReference>
<sequence length="379" mass="43767">MKKRFTEEQIIGFLKQAEAGVAVKELCRQHGFSDASFYNWRAKFGGLEVSDAKKLKELETEKARLKRLLAEAILDAEALKVGTRGKALTPQQKREAVQRMREMTPISERRACRLVGLSRSVHVYQARTTVRNAQLKTRLIELAQERRRFGYRRLHILLHREGVRVNHKRVYRLYREAGLMVRRRKRRHGVAVEREPLERPDRPNAVWSMDFVSDALANGRRIKVLTIVDDFSKECIALVADYGISGHYVVRTLEQAARFRGCPAAIRTDQGPEFTGNALDQWASSKGIQLKLTQPGRPTQNAYIESFNGRLRDECLNEHWFMSLSHVRAELAVWRRDYNEARPHSSLDYQTPAAFAAGFRMGELAEQEQKQEFLTDFTK</sequence>
<reference evidence="2 3" key="1">
    <citation type="submission" date="2018-07" db="EMBL/GenBank/DDBJ databases">
        <title>Crenobacter cavernae sp. nov., isolated from a karst cave.</title>
        <authorList>
            <person name="Zhu H."/>
        </authorList>
    </citation>
    <scope>NUCLEOTIDE SEQUENCE [LARGE SCALE GENOMIC DNA]</scope>
    <source>
        <strain evidence="2 3">K1W11S-77</strain>
    </source>
</reference>
<proteinExistence type="predicted"/>
<dbReference type="OrthoDB" id="8613987at2"/>
<dbReference type="NCBIfam" id="NF033516">
    <property type="entry name" value="transpos_IS3"/>
    <property type="match status" value="1"/>
</dbReference>
<gene>
    <name evidence="2" type="ORF">DWG20_05050</name>
</gene>
<dbReference type="InterPro" id="IPR025948">
    <property type="entry name" value="HTH-like_dom"/>
</dbReference>
<dbReference type="InterPro" id="IPR036397">
    <property type="entry name" value="RNaseH_sf"/>
</dbReference>
<dbReference type="PROSITE" id="PS50994">
    <property type="entry name" value="INTEGRASE"/>
    <property type="match status" value="1"/>
</dbReference>
<dbReference type="Pfam" id="PF13683">
    <property type="entry name" value="rve_3"/>
    <property type="match status" value="1"/>
</dbReference>
<dbReference type="Proteomes" id="UP000254537">
    <property type="component" value="Chromosome"/>
</dbReference>
<dbReference type="KEGG" id="ccah:DWG20_05050"/>
<dbReference type="GO" id="GO:0006313">
    <property type="term" value="P:DNA transposition"/>
    <property type="evidence" value="ECO:0007669"/>
    <property type="project" value="InterPro"/>
</dbReference>
<dbReference type="Gene3D" id="3.30.420.10">
    <property type="entry name" value="Ribonuclease H-like superfamily/Ribonuclease H"/>
    <property type="match status" value="1"/>
</dbReference>
<dbReference type="InterPro" id="IPR002514">
    <property type="entry name" value="Transposase_8"/>
</dbReference>